<dbReference type="SMART" id="SM00228">
    <property type="entry name" value="PDZ"/>
    <property type="match status" value="2"/>
</dbReference>
<gene>
    <name evidence="11" type="ORF">E0F88_29265</name>
</gene>
<dbReference type="GO" id="GO:0006508">
    <property type="term" value="P:proteolysis"/>
    <property type="evidence" value="ECO:0007669"/>
    <property type="project" value="UniProtKB-KW"/>
</dbReference>
<evidence type="ECO:0000256" key="8">
    <source>
        <dbReference type="PIRSR" id="PIRSR611782-2"/>
    </source>
</evidence>
<dbReference type="SUPFAM" id="SSF50156">
    <property type="entry name" value="PDZ domain-like"/>
    <property type="match status" value="2"/>
</dbReference>
<feature type="chain" id="PRO_5020820689" evidence="9">
    <location>
        <begin position="22"/>
        <end position="514"/>
    </location>
</feature>
<evidence type="ECO:0000313" key="11">
    <source>
        <dbReference type="EMBL" id="TDE10018.1"/>
    </source>
</evidence>
<keyword evidence="12" id="KW-1185">Reference proteome</keyword>
<dbReference type="PRINTS" id="PR00834">
    <property type="entry name" value="PROTEASES2C"/>
</dbReference>
<feature type="active site" description="Charge relay system" evidence="7">
    <location>
        <position position="257"/>
    </location>
</feature>
<dbReference type="InterPro" id="IPR001940">
    <property type="entry name" value="Peptidase_S1C"/>
</dbReference>
<feature type="binding site" evidence="8">
    <location>
        <begin position="255"/>
        <end position="257"/>
    </location>
    <ligand>
        <name>substrate</name>
    </ligand>
</feature>
<dbReference type="Pfam" id="PF13365">
    <property type="entry name" value="Trypsin_2"/>
    <property type="match status" value="1"/>
</dbReference>
<dbReference type="NCBIfam" id="TIGR02037">
    <property type="entry name" value="degP_htrA_DO"/>
    <property type="match status" value="1"/>
</dbReference>
<evidence type="ECO:0000256" key="6">
    <source>
        <dbReference type="ARBA" id="ARBA00022825"/>
    </source>
</evidence>
<keyword evidence="3 9" id="KW-0732">Signal</keyword>
<dbReference type="InterPro" id="IPR011782">
    <property type="entry name" value="Pept_S1C_Do"/>
</dbReference>
<keyword evidence="2" id="KW-0645">Protease</keyword>
<dbReference type="Pfam" id="PF13180">
    <property type="entry name" value="PDZ_2"/>
    <property type="match status" value="1"/>
</dbReference>
<evidence type="ECO:0000313" key="12">
    <source>
        <dbReference type="Proteomes" id="UP000294850"/>
    </source>
</evidence>
<keyword evidence="4" id="KW-0677">Repeat</keyword>
<evidence type="ECO:0000256" key="3">
    <source>
        <dbReference type="ARBA" id="ARBA00022729"/>
    </source>
</evidence>
<name>A0A4V2Z2S7_9BACT</name>
<dbReference type="Gene3D" id="2.40.10.120">
    <property type="match status" value="1"/>
</dbReference>
<evidence type="ECO:0000256" key="5">
    <source>
        <dbReference type="ARBA" id="ARBA00022801"/>
    </source>
</evidence>
<dbReference type="OrthoDB" id="9758917at2"/>
<protein>
    <submittedName>
        <fullName evidence="11">Do family serine endopeptidase</fullName>
    </submittedName>
</protein>
<dbReference type="InterPro" id="IPR036034">
    <property type="entry name" value="PDZ_sf"/>
</dbReference>
<dbReference type="PANTHER" id="PTHR22939:SF129">
    <property type="entry name" value="SERINE PROTEASE HTRA2, MITOCHONDRIAL"/>
    <property type="match status" value="1"/>
</dbReference>
<evidence type="ECO:0000259" key="10">
    <source>
        <dbReference type="PROSITE" id="PS50106"/>
    </source>
</evidence>
<comment type="similarity">
    <text evidence="1">Belongs to the peptidase S1C family.</text>
</comment>
<dbReference type="Gene3D" id="2.30.42.10">
    <property type="match status" value="2"/>
</dbReference>
<keyword evidence="6" id="KW-0720">Serine protease</keyword>
<keyword evidence="5" id="KW-0378">Hydrolase</keyword>
<dbReference type="InterPro" id="IPR001478">
    <property type="entry name" value="PDZ"/>
</dbReference>
<evidence type="ECO:0000256" key="7">
    <source>
        <dbReference type="PIRSR" id="PIRSR611782-1"/>
    </source>
</evidence>
<evidence type="ECO:0000256" key="9">
    <source>
        <dbReference type="SAM" id="SignalP"/>
    </source>
</evidence>
<evidence type="ECO:0000256" key="4">
    <source>
        <dbReference type="ARBA" id="ARBA00022737"/>
    </source>
</evidence>
<evidence type="ECO:0000256" key="1">
    <source>
        <dbReference type="ARBA" id="ARBA00010541"/>
    </source>
</evidence>
<dbReference type="AlphaFoldDB" id="A0A4V2Z2S7"/>
<comment type="caution">
    <text evidence="11">The sequence shown here is derived from an EMBL/GenBank/DDBJ whole genome shotgun (WGS) entry which is preliminary data.</text>
</comment>
<feature type="domain" description="PDZ" evidence="10">
    <location>
        <begin position="301"/>
        <end position="392"/>
    </location>
</feature>
<dbReference type="EMBL" id="SMFL01000017">
    <property type="protein sequence ID" value="TDE10018.1"/>
    <property type="molecule type" value="Genomic_DNA"/>
</dbReference>
<feature type="binding site" evidence="8">
    <location>
        <position position="164"/>
    </location>
    <ligand>
        <name>substrate</name>
    </ligand>
</feature>
<feature type="binding site" evidence="8">
    <location>
        <position position="134"/>
    </location>
    <ligand>
        <name>substrate</name>
    </ligand>
</feature>
<accession>A0A4V2Z2S7</accession>
<sequence length="514" mass="53853">MKTNWKGLVLVGLISSASTLAGFKLLGTNSGNDVIIKEAPAESLARFTSTGMPAGAPGDFVYAAEATTPTVVHIKSKVVAQSRGGGRQSQMEDALRDFFGGGFGEDFGGRSQPQEASGSGVIISPDGYIVTNNHVVEGAQELEVTLHNKGKFSAKVIGTDPSTDIAVIKIESKNLPAIVLGNSDAVKVGEWVVAVGNPFNLESTVTAGIISAKGRGLGIIGSQSNRRGGATNAAMTAGDTPLESFIQTDAVVNPGNSGGALVNLKGELIGINTAIASPTGSFAGYAFAVPTSIVKKVSSDIIKFGNVQRGYLGIYLDDLDSKKAEEYGVKVNDGVYVREFTENSAGKAGGALKGDVIVKVDGIDIHSVPELQQSIGMHKPGDKVNLTVNRDGKEKELTVTLRNRTGGSDVLKKDESAAVMATLGAQFGNLSDQEKQRLTRYKVDGGVKVVSIQGGKFARSQVEEGFIITKVNGKAVRSVKELESAIAGKEESMVQFEGLYPDAPYDVFSFGFRL</sequence>
<proteinExistence type="inferred from homology"/>
<evidence type="ECO:0000256" key="2">
    <source>
        <dbReference type="ARBA" id="ARBA00022670"/>
    </source>
</evidence>
<dbReference type="PROSITE" id="PS50106">
    <property type="entry name" value="PDZ"/>
    <property type="match status" value="1"/>
</dbReference>
<organism evidence="11 12">
    <name type="scientific">Dyadobacter psychrotolerans</name>
    <dbReference type="NCBI Taxonomy" id="2541721"/>
    <lineage>
        <taxon>Bacteria</taxon>
        <taxon>Pseudomonadati</taxon>
        <taxon>Bacteroidota</taxon>
        <taxon>Cytophagia</taxon>
        <taxon>Cytophagales</taxon>
        <taxon>Spirosomataceae</taxon>
        <taxon>Dyadobacter</taxon>
    </lineage>
</organism>
<feature type="active site" description="Charge relay system" evidence="7">
    <location>
        <position position="164"/>
    </location>
</feature>
<feature type="active site" description="Charge relay system" evidence="7">
    <location>
        <position position="134"/>
    </location>
</feature>
<dbReference type="Proteomes" id="UP000294850">
    <property type="component" value="Unassembled WGS sequence"/>
</dbReference>
<dbReference type="SUPFAM" id="SSF50494">
    <property type="entry name" value="Trypsin-like serine proteases"/>
    <property type="match status" value="1"/>
</dbReference>
<dbReference type="PANTHER" id="PTHR22939">
    <property type="entry name" value="SERINE PROTEASE FAMILY S1C HTRA-RELATED"/>
    <property type="match status" value="1"/>
</dbReference>
<feature type="signal peptide" evidence="9">
    <location>
        <begin position="1"/>
        <end position="21"/>
    </location>
</feature>
<dbReference type="InterPro" id="IPR009003">
    <property type="entry name" value="Peptidase_S1_PA"/>
</dbReference>
<reference evidence="11 12" key="1">
    <citation type="submission" date="2019-03" db="EMBL/GenBank/DDBJ databases">
        <title>Dyadobacter AR-3-6 sp. nov., isolated from arctic soil.</title>
        <authorList>
            <person name="Chaudhary D.K."/>
        </authorList>
    </citation>
    <scope>NUCLEOTIDE SEQUENCE [LARGE SCALE GENOMIC DNA]</scope>
    <source>
        <strain evidence="11 12">AR-3-6</strain>
    </source>
</reference>
<dbReference type="RefSeq" id="WP_131961894.1">
    <property type="nucleotide sequence ID" value="NZ_SMFL01000017.1"/>
</dbReference>
<dbReference type="GO" id="GO:0004252">
    <property type="term" value="F:serine-type endopeptidase activity"/>
    <property type="evidence" value="ECO:0007669"/>
    <property type="project" value="InterPro"/>
</dbReference>